<evidence type="ECO:0000256" key="6">
    <source>
        <dbReference type="SAM" id="Phobius"/>
    </source>
</evidence>
<evidence type="ECO:0000256" key="5">
    <source>
        <dbReference type="ARBA" id="ARBA00022840"/>
    </source>
</evidence>
<dbReference type="InterPro" id="IPR000719">
    <property type="entry name" value="Prot_kinase_dom"/>
</dbReference>
<keyword evidence="6" id="KW-0472">Membrane</keyword>
<organism evidence="8 9">
    <name type="scientific">Prorocentrum cordatum</name>
    <dbReference type="NCBI Taxonomy" id="2364126"/>
    <lineage>
        <taxon>Eukaryota</taxon>
        <taxon>Sar</taxon>
        <taxon>Alveolata</taxon>
        <taxon>Dinophyceae</taxon>
        <taxon>Prorocentrales</taxon>
        <taxon>Prorocentraceae</taxon>
        <taxon>Prorocentrum</taxon>
    </lineage>
</organism>
<keyword evidence="6" id="KW-0812">Transmembrane</keyword>
<evidence type="ECO:0000313" key="9">
    <source>
        <dbReference type="Proteomes" id="UP001189429"/>
    </source>
</evidence>
<name>A0ABN9TAE8_9DINO</name>
<keyword evidence="6" id="KW-1133">Transmembrane helix</keyword>
<feature type="transmembrane region" description="Helical" evidence="6">
    <location>
        <begin position="494"/>
        <end position="515"/>
    </location>
</feature>
<evidence type="ECO:0000256" key="4">
    <source>
        <dbReference type="ARBA" id="ARBA00022777"/>
    </source>
</evidence>
<sequence length="619" mass="69665">MARSAAPRQRGGECGAVAQDGAGAQAWLETRLRGLSEDDFDGSIRIFCTSNLEPPEAFRDVWHAVPEELGLDEGLPLLSDKDAAGLNTVLIFCNPTRSSEVRRLSEIITNIDVHSTNAPPMFWVPHSVAPDRRGQNFSDLVPPDIVRELLHKGLDGIVSGEPAGTALSISKRKVLVKICKSANLSRRLNDMVSEGHVRTQHAQYLQQCAQDAVWGFAATRLAPDFPPVDDTLQPGLLQDCHAYTVGNKLGEGKLGSVYRLTESPEAGMNVYALKMVPKSARIRNLQLVQNMTRVMTVLSDERWRHPNITRLYQTHHTPTHILFRLEYGGPENLYHRLQDRRRPLALDDAAAVVAQVVEAAWHMHAVVQICHRDIKPENTHHFSYVVELKMKAPLTEGFRDGDNFKVMAVGLGTEFIEDDVLAETFSKVLNSTYWGGKELPGELLIQVHGEDDSTRQIEYQYNNEKLSMSQKNYKEEDDYLPGVQGRLWNTCRSICVLITVLGMSSFSMTGMNNYLVQVKGTTKEKSDMKVRSICVLIKILGMISYIVQIMNNYILMVKGTTEKMKNYMGWPNCGLPINFGQELRMWDDTESISKRFSTTSIIQYAEEFHYEICMSETIV</sequence>
<keyword evidence="5" id="KW-0067">ATP-binding</keyword>
<accession>A0ABN9TAE8</accession>
<dbReference type="InterPro" id="IPR011009">
    <property type="entry name" value="Kinase-like_dom_sf"/>
</dbReference>
<evidence type="ECO:0000313" key="8">
    <source>
        <dbReference type="EMBL" id="CAK0842236.1"/>
    </source>
</evidence>
<gene>
    <name evidence="8" type="ORF">PCOR1329_LOCUS37196</name>
</gene>
<feature type="transmembrane region" description="Helical" evidence="6">
    <location>
        <begin position="535"/>
        <end position="555"/>
    </location>
</feature>
<dbReference type="SUPFAM" id="SSF56112">
    <property type="entry name" value="Protein kinase-like (PK-like)"/>
    <property type="match status" value="1"/>
</dbReference>
<dbReference type="PROSITE" id="PS50011">
    <property type="entry name" value="PROTEIN_KINASE_DOM"/>
    <property type="match status" value="1"/>
</dbReference>
<dbReference type="PANTHER" id="PTHR24350">
    <property type="entry name" value="SERINE/THREONINE-PROTEIN KINASE IAL-RELATED"/>
    <property type="match status" value="1"/>
</dbReference>
<dbReference type="Proteomes" id="UP001189429">
    <property type="component" value="Unassembled WGS sequence"/>
</dbReference>
<keyword evidence="3" id="KW-0547">Nucleotide-binding</keyword>
<evidence type="ECO:0000256" key="2">
    <source>
        <dbReference type="ARBA" id="ARBA00022679"/>
    </source>
</evidence>
<dbReference type="Pfam" id="PF00069">
    <property type="entry name" value="Pkinase"/>
    <property type="match status" value="1"/>
</dbReference>
<keyword evidence="4" id="KW-0418">Kinase</keyword>
<proteinExistence type="predicted"/>
<dbReference type="Gene3D" id="1.10.510.10">
    <property type="entry name" value="Transferase(Phosphotransferase) domain 1"/>
    <property type="match status" value="1"/>
</dbReference>
<dbReference type="SMART" id="SM00220">
    <property type="entry name" value="S_TKc"/>
    <property type="match status" value="1"/>
</dbReference>
<dbReference type="InterPro" id="IPR030616">
    <property type="entry name" value="Aur-like"/>
</dbReference>
<comment type="caution">
    <text evidence="8">The sequence shown here is derived from an EMBL/GenBank/DDBJ whole genome shotgun (WGS) entry which is preliminary data.</text>
</comment>
<evidence type="ECO:0000256" key="1">
    <source>
        <dbReference type="ARBA" id="ARBA00022527"/>
    </source>
</evidence>
<dbReference type="EMBL" id="CAUYUJ010014513">
    <property type="protein sequence ID" value="CAK0842236.1"/>
    <property type="molecule type" value="Genomic_DNA"/>
</dbReference>
<keyword evidence="2" id="KW-0808">Transferase</keyword>
<evidence type="ECO:0000259" key="7">
    <source>
        <dbReference type="PROSITE" id="PS50011"/>
    </source>
</evidence>
<keyword evidence="1" id="KW-0723">Serine/threonine-protein kinase</keyword>
<feature type="domain" description="Protein kinase" evidence="7">
    <location>
        <begin position="243"/>
        <end position="619"/>
    </location>
</feature>
<keyword evidence="9" id="KW-1185">Reference proteome</keyword>
<evidence type="ECO:0000256" key="3">
    <source>
        <dbReference type="ARBA" id="ARBA00022741"/>
    </source>
</evidence>
<protein>
    <recommendedName>
        <fullName evidence="7">Protein kinase domain-containing protein</fullName>
    </recommendedName>
</protein>
<reference evidence="8" key="1">
    <citation type="submission" date="2023-10" db="EMBL/GenBank/DDBJ databases">
        <authorList>
            <person name="Chen Y."/>
            <person name="Shah S."/>
            <person name="Dougan E. K."/>
            <person name="Thang M."/>
            <person name="Chan C."/>
        </authorList>
    </citation>
    <scope>NUCLEOTIDE SEQUENCE [LARGE SCALE GENOMIC DNA]</scope>
</reference>